<dbReference type="PROSITE" id="PS00108">
    <property type="entry name" value="PROTEIN_KINASE_ST"/>
    <property type="match status" value="1"/>
</dbReference>
<dbReference type="InterPro" id="IPR050117">
    <property type="entry name" value="MAPK"/>
</dbReference>
<comment type="caution">
    <text evidence="6">The sequence shown here is derived from an EMBL/GenBank/DDBJ whole genome shotgun (WGS) entry which is preliminary data.</text>
</comment>
<evidence type="ECO:0000313" key="7">
    <source>
        <dbReference type="Proteomes" id="UP001642464"/>
    </source>
</evidence>
<evidence type="ECO:0000256" key="4">
    <source>
        <dbReference type="RuleBase" id="RU000304"/>
    </source>
</evidence>
<evidence type="ECO:0000313" key="6">
    <source>
        <dbReference type="EMBL" id="CAK8992645.1"/>
    </source>
</evidence>
<keyword evidence="7" id="KW-1185">Reference proteome</keyword>
<name>A0ABP0HUS3_9DINO</name>
<keyword evidence="4" id="KW-0723">Serine/threonine-protein kinase</keyword>
<dbReference type="PROSITE" id="PS50011">
    <property type="entry name" value="PROTEIN_KINASE_DOM"/>
    <property type="match status" value="1"/>
</dbReference>
<dbReference type="PANTHER" id="PTHR24055">
    <property type="entry name" value="MITOGEN-ACTIVATED PROTEIN KINASE"/>
    <property type="match status" value="1"/>
</dbReference>
<dbReference type="Proteomes" id="UP001642464">
    <property type="component" value="Unassembled WGS sequence"/>
</dbReference>
<feature type="binding site" evidence="3">
    <location>
        <position position="68"/>
    </location>
    <ligand>
        <name>ATP</name>
        <dbReference type="ChEBI" id="CHEBI:30616"/>
    </ligand>
</feature>
<feature type="domain" description="Protein kinase" evidence="5">
    <location>
        <begin position="40"/>
        <end position="341"/>
    </location>
</feature>
<organism evidence="6 7">
    <name type="scientific">Durusdinium trenchii</name>
    <dbReference type="NCBI Taxonomy" id="1381693"/>
    <lineage>
        <taxon>Eukaryota</taxon>
        <taxon>Sar</taxon>
        <taxon>Alveolata</taxon>
        <taxon>Dinophyceae</taxon>
        <taxon>Suessiales</taxon>
        <taxon>Symbiodiniaceae</taxon>
        <taxon>Durusdinium</taxon>
    </lineage>
</organism>
<dbReference type="InterPro" id="IPR008271">
    <property type="entry name" value="Ser/Thr_kinase_AS"/>
</dbReference>
<accession>A0ABP0HUS3</accession>
<evidence type="ECO:0000256" key="3">
    <source>
        <dbReference type="PROSITE-ProRule" id="PRU10141"/>
    </source>
</evidence>
<dbReference type="GO" id="GO:0016301">
    <property type="term" value="F:kinase activity"/>
    <property type="evidence" value="ECO:0007669"/>
    <property type="project" value="UniProtKB-KW"/>
</dbReference>
<dbReference type="Gene3D" id="1.10.510.10">
    <property type="entry name" value="Transferase(Phosphotransferase) domain 1"/>
    <property type="match status" value="1"/>
</dbReference>
<keyword evidence="6" id="KW-0808">Transferase</keyword>
<dbReference type="InterPro" id="IPR011009">
    <property type="entry name" value="Kinase-like_dom_sf"/>
</dbReference>
<dbReference type="InterPro" id="IPR017441">
    <property type="entry name" value="Protein_kinase_ATP_BS"/>
</dbReference>
<dbReference type="PROSITE" id="PS00107">
    <property type="entry name" value="PROTEIN_KINASE_ATP"/>
    <property type="match status" value="1"/>
</dbReference>
<proteinExistence type="inferred from homology"/>
<dbReference type="SUPFAM" id="SSF56112">
    <property type="entry name" value="Protein kinase-like (PK-like)"/>
    <property type="match status" value="1"/>
</dbReference>
<gene>
    <name evidence="6" type="ORF">SCF082_LOCUS3173</name>
</gene>
<dbReference type="EMBL" id="CAXAMM010001592">
    <property type="protein sequence ID" value="CAK8992645.1"/>
    <property type="molecule type" value="Genomic_DNA"/>
</dbReference>
<keyword evidence="1 3" id="KW-0547">Nucleotide-binding</keyword>
<dbReference type="InterPro" id="IPR000719">
    <property type="entry name" value="Prot_kinase_dom"/>
</dbReference>
<dbReference type="Pfam" id="PF00069">
    <property type="entry name" value="Pkinase"/>
    <property type="match status" value="1"/>
</dbReference>
<feature type="non-terminal residue" evidence="6">
    <location>
        <position position="1"/>
    </location>
</feature>
<dbReference type="Gene3D" id="3.30.200.20">
    <property type="entry name" value="Phosphorylase Kinase, domain 1"/>
    <property type="match status" value="1"/>
</dbReference>
<dbReference type="SMART" id="SM00220">
    <property type="entry name" value="S_TKc"/>
    <property type="match status" value="1"/>
</dbReference>
<evidence type="ECO:0000256" key="1">
    <source>
        <dbReference type="ARBA" id="ARBA00022741"/>
    </source>
</evidence>
<keyword evidence="6" id="KW-0418">Kinase</keyword>
<sequence length="416" mass="46901">LEAHLAALHCLWIAISMQRTRNFTLEGRTGSVSFTLPETWRPVKILGSGSYATVAAFEAHGKKLAVKKVRRIFDHPLLALRTLREVKLLAHFQHPNILRLQCLWLDGTDFKDAYLCLERMDGDLHTLIYGNQSYLTDIQVQQVLYSVMRGLLCLRFACVIHRDLKPGNILVGHTGEVKIADLGLARGIDSDEDAHDQIMLTEYVVTRYYRAPEVVLTASRYTYAVDMWSAGCILGEMLTRRPVFEGRDSLHQVKIIISVLGCQEPEDLAWLPARGTARVFVDNCIQEMRNKCVPATNQGLMQRMKRPTPVNALAVDMLVEMLRFDPSRRLAVEEALEHGFLSHFKPDSGEGEEVTAAKNIPFMDWTFDRSLCFDGFGRPKPFEVAACRRTFLEAQERLAFAGGGGYSENRQGVSGK</sequence>
<reference evidence="6 7" key="1">
    <citation type="submission" date="2024-02" db="EMBL/GenBank/DDBJ databases">
        <authorList>
            <person name="Chen Y."/>
            <person name="Shah S."/>
            <person name="Dougan E. K."/>
            <person name="Thang M."/>
            <person name="Chan C."/>
        </authorList>
    </citation>
    <scope>NUCLEOTIDE SEQUENCE [LARGE SCALE GENOMIC DNA]</scope>
</reference>
<keyword evidence="2 3" id="KW-0067">ATP-binding</keyword>
<evidence type="ECO:0000256" key="2">
    <source>
        <dbReference type="ARBA" id="ARBA00022840"/>
    </source>
</evidence>
<protein>
    <submittedName>
        <fullName evidence="6">Extracellular signal-regulated kinase 1 (ERK1) (MAP kinase 1)</fullName>
    </submittedName>
</protein>
<comment type="similarity">
    <text evidence="4">Belongs to the protein kinase superfamily.</text>
</comment>
<evidence type="ECO:0000259" key="5">
    <source>
        <dbReference type="PROSITE" id="PS50011"/>
    </source>
</evidence>